<accession>A0ABR4AJ48</accession>
<evidence type="ECO:0000313" key="2">
    <source>
        <dbReference type="EMBL" id="KAL2045475.1"/>
    </source>
</evidence>
<reference evidence="2 3" key="1">
    <citation type="submission" date="2024-09" db="EMBL/GenBank/DDBJ databases">
        <title>Rethinking Asexuality: The Enigmatic Case of Functional Sexual Genes in Lepraria (Stereocaulaceae).</title>
        <authorList>
            <person name="Doellman M."/>
            <person name="Sun Y."/>
            <person name="Barcenas-Pena A."/>
            <person name="Lumbsch H.T."/>
            <person name="Grewe F."/>
        </authorList>
    </citation>
    <scope>NUCLEOTIDE SEQUENCE [LARGE SCALE GENOMIC DNA]</scope>
    <source>
        <strain evidence="2 3">Mercado 3170</strain>
    </source>
</reference>
<keyword evidence="3" id="KW-1185">Reference proteome</keyword>
<gene>
    <name evidence="2" type="ORF">N7G274_001903</name>
</gene>
<dbReference type="Proteomes" id="UP001590950">
    <property type="component" value="Unassembled WGS sequence"/>
</dbReference>
<feature type="region of interest" description="Disordered" evidence="1">
    <location>
        <begin position="87"/>
        <end position="122"/>
    </location>
</feature>
<evidence type="ECO:0000313" key="3">
    <source>
        <dbReference type="Proteomes" id="UP001590950"/>
    </source>
</evidence>
<name>A0ABR4AJ48_9LECA</name>
<organism evidence="2 3">
    <name type="scientific">Stereocaulon virgatum</name>
    <dbReference type="NCBI Taxonomy" id="373712"/>
    <lineage>
        <taxon>Eukaryota</taxon>
        <taxon>Fungi</taxon>
        <taxon>Dikarya</taxon>
        <taxon>Ascomycota</taxon>
        <taxon>Pezizomycotina</taxon>
        <taxon>Lecanoromycetes</taxon>
        <taxon>OSLEUM clade</taxon>
        <taxon>Lecanoromycetidae</taxon>
        <taxon>Lecanorales</taxon>
        <taxon>Lecanorineae</taxon>
        <taxon>Stereocaulaceae</taxon>
        <taxon>Stereocaulon</taxon>
    </lineage>
</organism>
<sequence>MPVHDPYDPYVVLYSDPFEDAAENLDFGTVKGVARLEVNSQPNPVSIPFQPKKAGISSKEEVCPACAGSKRPKELDEKIGSCTTCRRSFSQHGNEHESRINDGSQTSDNTAQSGPAWSLASLPRQFGGAGAVGYGCGRRESQGTADIWTNAYKSDR</sequence>
<feature type="compositionally biased region" description="Polar residues" evidence="1">
    <location>
        <begin position="101"/>
        <end position="115"/>
    </location>
</feature>
<evidence type="ECO:0000256" key="1">
    <source>
        <dbReference type="SAM" id="MobiDB-lite"/>
    </source>
</evidence>
<comment type="caution">
    <text evidence="2">The sequence shown here is derived from an EMBL/GenBank/DDBJ whole genome shotgun (WGS) entry which is preliminary data.</text>
</comment>
<proteinExistence type="predicted"/>
<dbReference type="EMBL" id="JBEFKJ010000006">
    <property type="protein sequence ID" value="KAL2045475.1"/>
    <property type="molecule type" value="Genomic_DNA"/>
</dbReference>
<protein>
    <submittedName>
        <fullName evidence="2">Uncharacterized protein</fullName>
    </submittedName>
</protein>